<dbReference type="PANTHER" id="PTHR14136">
    <property type="entry name" value="BTB_POZ DOMAIN-CONTAINING PROTEIN KCTD9"/>
    <property type="match status" value="1"/>
</dbReference>
<protein>
    <submittedName>
        <fullName evidence="1">Pentapeptide repeat-containing protein</fullName>
    </submittedName>
</protein>
<dbReference type="Proteomes" id="UP000237684">
    <property type="component" value="Unassembled WGS sequence"/>
</dbReference>
<name>A0A2S8SWH0_9BACT</name>
<dbReference type="OrthoDB" id="4563217at2"/>
<dbReference type="AlphaFoldDB" id="A0A2S8SWH0"/>
<dbReference type="PANTHER" id="PTHR14136:SF17">
    <property type="entry name" value="BTB_POZ DOMAIN-CONTAINING PROTEIN KCTD9"/>
    <property type="match status" value="1"/>
</dbReference>
<dbReference type="SUPFAM" id="SSF141571">
    <property type="entry name" value="Pentapeptide repeat-like"/>
    <property type="match status" value="1"/>
</dbReference>
<dbReference type="Pfam" id="PF00805">
    <property type="entry name" value="Pentapeptide"/>
    <property type="match status" value="1"/>
</dbReference>
<dbReference type="InterPro" id="IPR001646">
    <property type="entry name" value="5peptide_repeat"/>
</dbReference>
<comment type="caution">
    <text evidence="1">The sequence shown here is derived from an EMBL/GenBank/DDBJ whole genome shotgun (WGS) entry which is preliminary data.</text>
</comment>
<gene>
    <name evidence="1" type="ORF">B1R32_102151</name>
</gene>
<reference evidence="1 2" key="1">
    <citation type="journal article" date="2018" name="Syst. Appl. Microbiol.">
        <title>Abditibacterium utsteinense sp. nov., the first cultivated member of candidate phylum FBP, isolated from ice-free Antarctic soil samples.</title>
        <authorList>
            <person name="Tahon G."/>
            <person name="Tytgat B."/>
            <person name="Lebbe L."/>
            <person name="Carlier A."/>
            <person name="Willems A."/>
        </authorList>
    </citation>
    <scope>NUCLEOTIDE SEQUENCE [LARGE SCALE GENOMIC DNA]</scope>
    <source>
        <strain evidence="1 2">LMG 29911</strain>
    </source>
</reference>
<proteinExistence type="predicted"/>
<keyword evidence="2" id="KW-1185">Reference proteome</keyword>
<dbReference type="EMBL" id="NIGF01000002">
    <property type="protein sequence ID" value="PQV65143.1"/>
    <property type="molecule type" value="Genomic_DNA"/>
</dbReference>
<dbReference type="InterPro" id="IPR051082">
    <property type="entry name" value="Pentapeptide-BTB/POZ_domain"/>
</dbReference>
<dbReference type="RefSeq" id="WP_157947498.1">
    <property type="nucleotide sequence ID" value="NZ_NIGF01000002.1"/>
</dbReference>
<accession>A0A2S8SWH0</accession>
<dbReference type="InParanoid" id="A0A2S8SWH0"/>
<evidence type="ECO:0000313" key="2">
    <source>
        <dbReference type="Proteomes" id="UP000237684"/>
    </source>
</evidence>
<dbReference type="Gene3D" id="2.160.20.80">
    <property type="entry name" value="E3 ubiquitin-protein ligase SopA"/>
    <property type="match status" value="1"/>
</dbReference>
<sequence length="190" mass="20756">MPFVLAQRAQNRDASQRLTRALELLGEADLTQRLAGIYALEGLGRETGQEALQGAIIEVFSAFVRRRARWEIGFAPIETTPTDVLAALSALGRAPQQGFSADKPLDLHGIALREAVLPFCCFERAFLYDCDFEGALLVGAKLRGAWLARANLTRANLDGADLRGADLTEARGLKPENLKGVLHDADTRWP</sequence>
<evidence type="ECO:0000313" key="1">
    <source>
        <dbReference type="EMBL" id="PQV65143.1"/>
    </source>
</evidence>
<organism evidence="1 2">
    <name type="scientific">Abditibacterium utsteinense</name>
    <dbReference type="NCBI Taxonomy" id="1960156"/>
    <lineage>
        <taxon>Bacteria</taxon>
        <taxon>Pseudomonadati</taxon>
        <taxon>Abditibacteriota</taxon>
        <taxon>Abditibacteriia</taxon>
        <taxon>Abditibacteriales</taxon>
        <taxon>Abditibacteriaceae</taxon>
        <taxon>Abditibacterium</taxon>
    </lineage>
</organism>